<accession>A0A6A6ZT99</accession>
<dbReference type="AlphaFoldDB" id="A0A6A6ZT99"/>
<dbReference type="OrthoDB" id="5314997at2759"/>
<keyword evidence="2" id="KW-1185">Reference proteome</keyword>
<name>A0A6A6ZT99_9PLEO</name>
<evidence type="ECO:0000313" key="2">
    <source>
        <dbReference type="Proteomes" id="UP000799424"/>
    </source>
</evidence>
<reference evidence="1" key="1">
    <citation type="journal article" date="2020" name="Stud. Mycol.">
        <title>101 Dothideomycetes genomes: a test case for predicting lifestyles and emergence of pathogens.</title>
        <authorList>
            <person name="Haridas S."/>
            <person name="Albert R."/>
            <person name="Binder M."/>
            <person name="Bloem J."/>
            <person name="Labutti K."/>
            <person name="Salamov A."/>
            <person name="Andreopoulos B."/>
            <person name="Baker S."/>
            <person name="Barry K."/>
            <person name="Bills G."/>
            <person name="Bluhm B."/>
            <person name="Cannon C."/>
            <person name="Castanera R."/>
            <person name="Culley D."/>
            <person name="Daum C."/>
            <person name="Ezra D."/>
            <person name="Gonzalez J."/>
            <person name="Henrissat B."/>
            <person name="Kuo A."/>
            <person name="Liang C."/>
            <person name="Lipzen A."/>
            <person name="Lutzoni F."/>
            <person name="Magnuson J."/>
            <person name="Mondo S."/>
            <person name="Nolan M."/>
            <person name="Ohm R."/>
            <person name="Pangilinan J."/>
            <person name="Park H.-J."/>
            <person name="Ramirez L."/>
            <person name="Alfaro M."/>
            <person name="Sun H."/>
            <person name="Tritt A."/>
            <person name="Yoshinaga Y."/>
            <person name="Zwiers L.-H."/>
            <person name="Turgeon B."/>
            <person name="Goodwin S."/>
            <person name="Spatafora J."/>
            <person name="Crous P."/>
            <person name="Grigoriev I."/>
        </authorList>
    </citation>
    <scope>NUCLEOTIDE SEQUENCE</scope>
    <source>
        <strain evidence="1">CBS 113818</strain>
    </source>
</reference>
<gene>
    <name evidence="1" type="ORF">CC86DRAFT_409072</name>
</gene>
<dbReference type="EMBL" id="MU006231">
    <property type="protein sequence ID" value="KAF2824063.1"/>
    <property type="molecule type" value="Genomic_DNA"/>
</dbReference>
<proteinExistence type="predicted"/>
<organism evidence="1 2">
    <name type="scientific">Ophiobolus disseminans</name>
    <dbReference type="NCBI Taxonomy" id="1469910"/>
    <lineage>
        <taxon>Eukaryota</taxon>
        <taxon>Fungi</taxon>
        <taxon>Dikarya</taxon>
        <taxon>Ascomycota</taxon>
        <taxon>Pezizomycotina</taxon>
        <taxon>Dothideomycetes</taxon>
        <taxon>Pleosporomycetidae</taxon>
        <taxon>Pleosporales</taxon>
        <taxon>Pleosporineae</taxon>
        <taxon>Phaeosphaeriaceae</taxon>
        <taxon>Ophiobolus</taxon>
    </lineage>
</organism>
<protein>
    <submittedName>
        <fullName evidence="1">Uncharacterized protein</fullName>
    </submittedName>
</protein>
<evidence type="ECO:0000313" key="1">
    <source>
        <dbReference type="EMBL" id="KAF2824063.1"/>
    </source>
</evidence>
<sequence>MAGAAAQQAFIFLDFPTELRLMVYEQIDITTIRHTLNRSDAGLEADVAFGWLVPPHETLTDSSITCIRPTLSVGILSTCHLINQEAKPIIERKLATLKLEPIRYLTDWSSGFGLEVVRSVQ</sequence>
<dbReference type="Proteomes" id="UP000799424">
    <property type="component" value="Unassembled WGS sequence"/>
</dbReference>